<dbReference type="Pfam" id="PF00698">
    <property type="entry name" value="Acyl_transf_1"/>
    <property type="match status" value="1"/>
</dbReference>
<dbReference type="InterPro" id="IPR016035">
    <property type="entry name" value="Acyl_Trfase/lysoPLipase"/>
</dbReference>
<dbReference type="InterPro" id="IPR001227">
    <property type="entry name" value="Ac_transferase_dom_sf"/>
</dbReference>
<dbReference type="OrthoDB" id="9805460at2"/>
<feature type="domain" description="Malonyl-CoA:ACP transacylase (MAT)" evidence="5">
    <location>
        <begin position="7"/>
        <end position="321"/>
    </location>
</feature>
<gene>
    <name evidence="6" type="ORF">JCM16418_324</name>
</gene>
<dbReference type="NCBIfam" id="TIGR00128">
    <property type="entry name" value="fabD"/>
    <property type="match status" value="1"/>
</dbReference>
<dbReference type="SUPFAM" id="SSF55048">
    <property type="entry name" value="Probable ACP-binding domain of malonyl-CoA ACP transacylase"/>
    <property type="match status" value="1"/>
</dbReference>
<dbReference type="Proteomes" id="UP000019364">
    <property type="component" value="Unassembled WGS sequence"/>
</dbReference>
<keyword evidence="2" id="KW-0808">Transferase</keyword>
<name>W7YNW1_9BACL</name>
<dbReference type="PANTHER" id="PTHR42681:SF1">
    <property type="entry name" value="MALONYL-COA-ACYL CARRIER PROTEIN TRANSACYLASE, MITOCHONDRIAL"/>
    <property type="match status" value="1"/>
</dbReference>
<evidence type="ECO:0000256" key="2">
    <source>
        <dbReference type="ARBA" id="ARBA00022679"/>
    </source>
</evidence>
<protein>
    <recommendedName>
        <fullName evidence="1">[acyl-carrier-protein] S-malonyltransferase</fullName>
        <ecNumber evidence="1">2.3.1.39</ecNumber>
    </recommendedName>
</protein>
<dbReference type="InterPro" id="IPR050858">
    <property type="entry name" value="Mal-CoA-ACP_Trans/PKS_FabD"/>
</dbReference>
<dbReference type="SUPFAM" id="SSF52151">
    <property type="entry name" value="FabD/lysophospholipase-like"/>
    <property type="match status" value="1"/>
</dbReference>
<dbReference type="STRING" id="1236976.JCM16418_324"/>
<dbReference type="PANTHER" id="PTHR42681">
    <property type="entry name" value="MALONYL-COA-ACYL CARRIER PROTEIN TRANSACYLASE, MITOCHONDRIAL"/>
    <property type="match status" value="1"/>
</dbReference>
<keyword evidence="7" id="KW-1185">Reference proteome</keyword>
<dbReference type="EC" id="2.3.1.39" evidence="1"/>
<keyword evidence="3" id="KW-0012">Acyltransferase</keyword>
<dbReference type="SMART" id="SM00827">
    <property type="entry name" value="PKS_AT"/>
    <property type="match status" value="1"/>
</dbReference>
<dbReference type="InterPro" id="IPR004410">
    <property type="entry name" value="Malonyl_CoA-ACP_transAc_FabD"/>
</dbReference>
<dbReference type="AlphaFoldDB" id="W7YNW1"/>
<dbReference type="Gene3D" id="3.40.366.10">
    <property type="entry name" value="Malonyl-Coenzyme A Acyl Carrier Protein, domain 2"/>
    <property type="match status" value="1"/>
</dbReference>
<dbReference type="InterPro" id="IPR016036">
    <property type="entry name" value="Malonyl_transacylase_ACP-bd"/>
</dbReference>
<dbReference type="GO" id="GO:0004314">
    <property type="term" value="F:[acyl-carrier-protein] S-malonyltransferase activity"/>
    <property type="evidence" value="ECO:0007669"/>
    <property type="project" value="UniProtKB-EC"/>
</dbReference>
<reference evidence="6 7" key="1">
    <citation type="journal article" date="2014" name="Genome Announc.">
        <title>Draft Genome Sequence of Paenibacillus pini JCM 16418T, Isolated from the Rhizosphere of Pine Tree.</title>
        <authorList>
            <person name="Yuki M."/>
            <person name="Oshima K."/>
            <person name="Suda W."/>
            <person name="Oshida Y."/>
            <person name="Kitamura K."/>
            <person name="Iida Y."/>
            <person name="Hattori M."/>
            <person name="Ohkuma M."/>
        </authorList>
    </citation>
    <scope>NUCLEOTIDE SEQUENCE [LARGE SCALE GENOMIC DNA]</scope>
    <source>
        <strain evidence="6 7">JCM 16418</strain>
    </source>
</reference>
<comment type="catalytic activity">
    <reaction evidence="4">
        <text>holo-[ACP] + malonyl-CoA = malonyl-[ACP] + CoA</text>
        <dbReference type="Rhea" id="RHEA:41792"/>
        <dbReference type="Rhea" id="RHEA-COMP:9623"/>
        <dbReference type="Rhea" id="RHEA-COMP:9685"/>
        <dbReference type="ChEBI" id="CHEBI:57287"/>
        <dbReference type="ChEBI" id="CHEBI:57384"/>
        <dbReference type="ChEBI" id="CHEBI:64479"/>
        <dbReference type="ChEBI" id="CHEBI:78449"/>
        <dbReference type="EC" id="2.3.1.39"/>
    </reaction>
</comment>
<dbReference type="EMBL" id="BAVZ01000001">
    <property type="protein sequence ID" value="GAF06371.1"/>
    <property type="molecule type" value="Genomic_DNA"/>
</dbReference>
<dbReference type="RefSeq" id="WP_052019972.1">
    <property type="nucleotide sequence ID" value="NZ_BAVZ01000001.1"/>
</dbReference>
<dbReference type="Gene3D" id="3.30.70.250">
    <property type="entry name" value="Malonyl-CoA ACP transacylase, ACP-binding"/>
    <property type="match status" value="1"/>
</dbReference>
<dbReference type="GO" id="GO:0006633">
    <property type="term" value="P:fatty acid biosynthetic process"/>
    <property type="evidence" value="ECO:0007669"/>
    <property type="project" value="TreeGrafter"/>
</dbReference>
<evidence type="ECO:0000313" key="7">
    <source>
        <dbReference type="Proteomes" id="UP000019364"/>
    </source>
</evidence>
<organism evidence="6 7">
    <name type="scientific">Paenibacillus pini JCM 16418</name>
    <dbReference type="NCBI Taxonomy" id="1236976"/>
    <lineage>
        <taxon>Bacteria</taxon>
        <taxon>Bacillati</taxon>
        <taxon>Bacillota</taxon>
        <taxon>Bacilli</taxon>
        <taxon>Bacillales</taxon>
        <taxon>Paenibacillaceae</taxon>
        <taxon>Paenibacillus</taxon>
    </lineage>
</organism>
<dbReference type="eggNOG" id="COG0331">
    <property type="taxonomic scope" value="Bacteria"/>
</dbReference>
<evidence type="ECO:0000259" key="5">
    <source>
        <dbReference type="SMART" id="SM00827"/>
    </source>
</evidence>
<evidence type="ECO:0000256" key="1">
    <source>
        <dbReference type="ARBA" id="ARBA00013258"/>
    </source>
</evidence>
<evidence type="ECO:0000256" key="3">
    <source>
        <dbReference type="ARBA" id="ARBA00023315"/>
    </source>
</evidence>
<sequence length="427" mass="46633">MRKIALLFPGQGSQKSGMGKNWFDQFAVAKQTFEEADEAIGFKLSELCFSGPAAELKMTEIAQPAILATSMAAYRVFQQEYGLAPTYLAGHSLGEFTALAASGSIRFADAIQLVNKRGIFMQQAVEQGAGTMAAVGGIEPSIIATWCTELSDETNSVVISNFNAPDQIVVSGHKSAVDALGKLAEREGARFTPLNVSAPFHSPIMRPAAALLALELDKYQYEEPKIPVISNVTARPYDNKDQIIPLLTEQMTGAVQWIDTMNYLKLQGITDVIELGPQAVLKKLAVKNAPQLKAYSLDLDEDAKQLQSDLVALAPAAPRAFVPRCLGIAVCLKNDNFNEAEYRSGVVAPYKELQDLAQQIEQSGEAPKQSQLVTAAGLLKQIMMTKRTPTAEQNRRWKQLMNDTGAQEWLVPWLSAQSDELEMEHSI</sequence>
<evidence type="ECO:0000313" key="6">
    <source>
        <dbReference type="EMBL" id="GAF06371.1"/>
    </source>
</evidence>
<accession>W7YNW1</accession>
<evidence type="ECO:0000256" key="4">
    <source>
        <dbReference type="ARBA" id="ARBA00048462"/>
    </source>
</evidence>
<proteinExistence type="predicted"/>
<comment type="caution">
    <text evidence="6">The sequence shown here is derived from an EMBL/GenBank/DDBJ whole genome shotgun (WGS) entry which is preliminary data.</text>
</comment>
<dbReference type="InterPro" id="IPR014043">
    <property type="entry name" value="Acyl_transferase_dom"/>
</dbReference>